<dbReference type="PROSITE" id="PS01187">
    <property type="entry name" value="EGF_CA"/>
    <property type="match status" value="1"/>
</dbReference>
<gene>
    <name evidence="8" type="ORF">PMEA_00019539</name>
</gene>
<keyword evidence="3" id="KW-0677">Repeat</keyword>
<keyword evidence="4" id="KW-1015">Disulfide bond</keyword>
<dbReference type="SMART" id="SM00179">
    <property type="entry name" value="EGF_CA"/>
    <property type="match status" value="1"/>
</dbReference>
<dbReference type="Gene3D" id="2.10.25.10">
    <property type="entry name" value="Laminin"/>
    <property type="match status" value="1"/>
</dbReference>
<evidence type="ECO:0000256" key="4">
    <source>
        <dbReference type="ARBA" id="ARBA00023157"/>
    </source>
</evidence>
<dbReference type="PANTHER" id="PTHR36191:SF4">
    <property type="entry name" value="VWFD DOMAIN-CONTAINING PROTEIN"/>
    <property type="match status" value="1"/>
</dbReference>
<dbReference type="Pfam" id="PF12947">
    <property type="entry name" value="EGF_3"/>
    <property type="match status" value="1"/>
</dbReference>
<dbReference type="PANTHER" id="PTHR36191">
    <property type="entry name" value="ENDO/EXONUCLEASE/PHOSPHATASE DOMAIN-CONTAINING PROTEIN-RELATED"/>
    <property type="match status" value="1"/>
</dbReference>
<feature type="domain" description="EGF-like" evidence="6">
    <location>
        <begin position="139"/>
        <end position="179"/>
    </location>
</feature>
<feature type="domain" description="Apple" evidence="7">
    <location>
        <begin position="10"/>
        <end position="86"/>
    </location>
</feature>
<dbReference type="InterPro" id="IPR003609">
    <property type="entry name" value="Pan_app"/>
</dbReference>
<reference evidence="8 9" key="1">
    <citation type="submission" date="2022-05" db="EMBL/GenBank/DDBJ databases">
        <authorList>
            <consortium name="Genoscope - CEA"/>
            <person name="William W."/>
        </authorList>
    </citation>
    <scope>NUCLEOTIDE SEQUENCE [LARGE SCALE GENOMIC DNA]</scope>
</reference>
<dbReference type="PROSITE" id="PS50948">
    <property type="entry name" value="PAN"/>
    <property type="match status" value="1"/>
</dbReference>
<evidence type="ECO:0000313" key="8">
    <source>
        <dbReference type="EMBL" id="CAH3141752.1"/>
    </source>
</evidence>
<comment type="caution">
    <text evidence="5">Lacks conserved residue(s) required for the propagation of feature annotation.</text>
</comment>
<comment type="caution">
    <text evidence="8">The sequence shown here is derived from an EMBL/GenBank/DDBJ whole genome shotgun (WGS) entry which is preliminary data.</text>
</comment>
<dbReference type="InterPro" id="IPR057774">
    <property type="entry name" value="D8C_UMOD/GP2/OIT3-like"/>
</dbReference>
<dbReference type="SUPFAM" id="SSF57196">
    <property type="entry name" value="EGF/Laminin"/>
    <property type="match status" value="1"/>
</dbReference>
<evidence type="ECO:0000256" key="2">
    <source>
        <dbReference type="ARBA" id="ARBA00022729"/>
    </source>
</evidence>
<dbReference type="CDD" id="cd00054">
    <property type="entry name" value="EGF_CA"/>
    <property type="match status" value="1"/>
</dbReference>
<name>A0AAU9XAA2_9CNID</name>
<dbReference type="EMBL" id="CALNXJ010000035">
    <property type="protein sequence ID" value="CAH3141752.1"/>
    <property type="molecule type" value="Genomic_DNA"/>
</dbReference>
<dbReference type="PROSITE" id="PS01186">
    <property type="entry name" value="EGF_2"/>
    <property type="match status" value="1"/>
</dbReference>
<evidence type="ECO:0000256" key="3">
    <source>
        <dbReference type="ARBA" id="ARBA00022737"/>
    </source>
</evidence>
<dbReference type="Gene3D" id="3.30.750.130">
    <property type="match status" value="1"/>
</dbReference>
<dbReference type="InterPro" id="IPR000152">
    <property type="entry name" value="EGF-type_Asp/Asn_hydroxyl_site"/>
</dbReference>
<dbReference type="PROSITE" id="PS50026">
    <property type="entry name" value="EGF_3"/>
    <property type="match status" value="1"/>
</dbReference>
<evidence type="ECO:0000256" key="5">
    <source>
        <dbReference type="PROSITE-ProRule" id="PRU00076"/>
    </source>
</evidence>
<dbReference type="Proteomes" id="UP001159428">
    <property type="component" value="Unassembled WGS sequence"/>
</dbReference>
<dbReference type="InterPro" id="IPR000742">
    <property type="entry name" value="EGF"/>
</dbReference>
<evidence type="ECO:0000313" key="9">
    <source>
        <dbReference type="Proteomes" id="UP001159428"/>
    </source>
</evidence>
<evidence type="ECO:0000259" key="6">
    <source>
        <dbReference type="PROSITE" id="PS50026"/>
    </source>
</evidence>
<dbReference type="AlphaFoldDB" id="A0AAU9XAA2"/>
<evidence type="ECO:0000259" key="7">
    <source>
        <dbReference type="PROSITE" id="PS50948"/>
    </source>
</evidence>
<dbReference type="InterPro" id="IPR024731">
    <property type="entry name" value="NELL2-like_EGF"/>
</dbReference>
<organism evidence="8 9">
    <name type="scientific">Pocillopora meandrina</name>
    <dbReference type="NCBI Taxonomy" id="46732"/>
    <lineage>
        <taxon>Eukaryota</taxon>
        <taxon>Metazoa</taxon>
        <taxon>Cnidaria</taxon>
        <taxon>Anthozoa</taxon>
        <taxon>Hexacorallia</taxon>
        <taxon>Scleractinia</taxon>
        <taxon>Astrocoeniina</taxon>
        <taxon>Pocilloporidae</taxon>
        <taxon>Pocillopora</taxon>
    </lineage>
</organism>
<dbReference type="FunFam" id="2.10.25.10:FF:000038">
    <property type="entry name" value="Fibrillin 2"/>
    <property type="match status" value="1"/>
</dbReference>
<feature type="non-terminal residue" evidence="8">
    <location>
        <position position="432"/>
    </location>
</feature>
<dbReference type="Pfam" id="PF00024">
    <property type="entry name" value="PAN_1"/>
    <property type="match status" value="1"/>
</dbReference>
<protein>
    <submittedName>
        <fullName evidence="8">Uncharacterized protein</fullName>
    </submittedName>
</protein>
<accession>A0AAU9XAA2</accession>
<dbReference type="PROSITE" id="PS00010">
    <property type="entry name" value="ASX_HYDROXYL"/>
    <property type="match status" value="1"/>
</dbReference>
<keyword evidence="1 5" id="KW-0245">EGF-like domain</keyword>
<dbReference type="InterPro" id="IPR001881">
    <property type="entry name" value="EGF-like_Ca-bd_dom"/>
</dbReference>
<proteinExistence type="predicted"/>
<keyword evidence="2" id="KW-0732">Signal</keyword>
<dbReference type="SMART" id="SM00181">
    <property type="entry name" value="EGF"/>
    <property type="match status" value="1"/>
</dbReference>
<keyword evidence="9" id="KW-1185">Reference proteome</keyword>
<dbReference type="Pfam" id="PF23283">
    <property type="entry name" value="D8C_UMOD"/>
    <property type="match status" value="1"/>
</dbReference>
<evidence type="ECO:0000256" key="1">
    <source>
        <dbReference type="ARBA" id="ARBA00022536"/>
    </source>
</evidence>
<dbReference type="InterPro" id="IPR018097">
    <property type="entry name" value="EGF_Ca-bd_CS"/>
</dbReference>
<dbReference type="GO" id="GO:0005509">
    <property type="term" value="F:calcium ion binding"/>
    <property type="evidence" value="ECO:0007669"/>
    <property type="project" value="InterPro"/>
</dbReference>
<sequence>MEFVTADDQCRNNVYIEGMALRCSVFKRWSVAAPHLCDVKCGQEITCQSYNYNQKYQICELNNRTKEARPENFLSAPAWFYIRRLNGRAPLGSIPELPALSCREIKASEGKHTISGKYWLDPTGKGKAKLIYCNMVNEDMDECKFNISDCDVNANCTNTYGSYKCTCKVGYTGDGHSCSADPCYHYKNLSEASRKISYSTPFGSALCDNQLPKEWYRFVGAAGTKMPTTRVPAFRCGTNWSGWLDGSHPTVEDGEVPRKVCFSGRSTGCRYSTNIFVKNSLTRIQSTIQTSADSIHQLLVDWCSKILTVAFLQLLIGHELQCSVHTPKTPGTYLLGLILIISVLLQFSFHFAADPCYHYENLTEANRKIDYLTPPGSELCDYKLPEGWYRFVGAAGTKMPTTRVPAYRCGTDWSGWLDGAHPTVQDGEVQMK</sequence>